<dbReference type="OrthoDB" id="338622at2759"/>
<dbReference type="PANTHER" id="PTHR44099">
    <property type="entry name" value="RABCONNECTIN-3B, ISOFORM A"/>
    <property type="match status" value="1"/>
</dbReference>
<dbReference type="PANTHER" id="PTHR44099:SF4">
    <property type="entry name" value="RABCONNECTIN-3B, ISOFORM A"/>
    <property type="match status" value="1"/>
</dbReference>
<dbReference type="InterPro" id="IPR049916">
    <property type="entry name" value="WDR72-like"/>
</dbReference>
<accession>A0A1J4KI23</accession>
<dbReference type="SUPFAM" id="SSF50978">
    <property type="entry name" value="WD40 repeat-like"/>
    <property type="match status" value="1"/>
</dbReference>
<dbReference type="InterPro" id="IPR036322">
    <property type="entry name" value="WD40_repeat_dom_sf"/>
</dbReference>
<evidence type="ECO:0000313" key="1">
    <source>
        <dbReference type="EMBL" id="OHT10584.1"/>
    </source>
</evidence>
<dbReference type="Proteomes" id="UP000179807">
    <property type="component" value="Unassembled WGS sequence"/>
</dbReference>
<reference evidence="1" key="1">
    <citation type="submission" date="2016-10" db="EMBL/GenBank/DDBJ databases">
        <authorList>
            <person name="Benchimol M."/>
            <person name="Almeida L.G."/>
            <person name="Vasconcelos A.T."/>
            <person name="Perreira-Neves A."/>
            <person name="Rosa I.A."/>
            <person name="Tasca T."/>
            <person name="Bogo M.R."/>
            <person name="de Souza W."/>
        </authorList>
    </citation>
    <scope>NUCLEOTIDE SEQUENCE [LARGE SCALE GENOMIC DNA]</scope>
    <source>
        <strain evidence="1">K</strain>
    </source>
</reference>
<organism evidence="1 2">
    <name type="scientific">Tritrichomonas foetus</name>
    <dbReference type="NCBI Taxonomy" id="1144522"/>
    <lineage>
        <taxon>Eukaryota</taxon>
        <taxon>Metamonada</taxon>
        <taxon>Parabasalia</taxon>
        <taxon>Tritrichomonadida</taxon>
        <taxon>Tritrichomonadidae</taxon>
        <taxon>Tritrichomonas</taxon>
    </lineage>
</organism>
<sequence length="1064" mass="120417">MPIILDAVVSLSIDGTICVWNVSDGICIQRFDNLLPMGCQHIAISQKAIEICVVSGAFAPIYVINIHEGKVIQQIHPCNSFTVGLSFYATQKCAWLFTLDSTGCATYTSMTPTTAKSHKIRLMAPPKGDYVLFAKPNSNYSYLYAATSDTIFIVDLTLPEFPSKQIKTQFPINDIKWIDDYTLGFIQMDGHFSAYQFPKPKSELTHGDVISQLVESSSETINSSIRITTSNFTIEDIVNINDGLLDPFSNNIPQPYHHSNTNDANHFVSNNNEIVMKTNGKAELVEPVISGFGGELVIGFLDTISVVKHDFEECSIHSAFIKAKDKTVTAQCYAWRKGIVSLLIEGTNDGCVNIRFLNQNRKKLKLHHKHSGRIVALYATKNYIFTSGADCLVRVYDMNNRFHLVSTFCHFITPVISFCRTEKKTHTDIDHCVFCITRGSVVSMIDLKDLQNKRVMFGQEGKVKKMWFHPPSKILLIECDSLYFWSLGSSNLESIATGYQKDQFLKNLNSLYVPILPVIKNRNGITLKPLRIGSISFQAPLINVKTVAHSAGDIINANSTANINKLIHLLPNFPFIYELLSDRAKHYIKEQTVPFIDDETKDNTSHSNDNTWVKSKGSYKNLKSGNKNDASQTFNIRNMNAKFTLSFVGCQNIPILFLPSFKLSNKNRWQVSSLASSIILGTRAMFSVAFRNHPMFIKIWTKLFKLDPADVATHVEDFRPPSLFHLMRFIFNCSTDVHDFLLHLVSHYPLESRREWLNKLKESASHFPNYKHLFAFIGCSLAETMLKEISRDQLKEDVNELLEAIESSEVGHYAREMVARELEIFHSSLSKEHLVSIIDKIASNATKNESDGFSLSVFFKKQAVLCLEIAKQKIQKGDTQLSLVFLNEIASMMSKQSIDFNSQIFKQAMEVLLLGFDKLPHIETSNLFKFVDESMPWFTFSQNMHAIAYGQTKGTLNVILLYKNTNLKAEIELAQSMLDTVDFDPSGYLLLVKSITEKKVIVITVEILKGNEEKDKTLLNLKTSFSKVYDQLPNVTWKSERYLEIEDIDTKEILPLNFPAPSQI</sequence>
<evidence type="ECO:0000313" key="2">
    <source>
        <dbReference type="Proteomes" id="UP000179807"/>
    </source>
</evidence>
<dbReference type="EMBL" id="MLAK01000607">
    <property type="protein sequence ID" value="OHT10584.1"/>
    <property type="molecule type" value="Genomic_DNA"/>
</dbReference>
<dbReference type="GeneID" id="94835892"/>
<dbReference type="InterPro" id="IPR015943">
    <property type="entry name" value="WD40/YVTN_repeat-like_dom_sf"/>
</dbReference>
<dbReference type="GO" id="GO:0005737">
    <property type="term" value="C:cytoplasm"/>
    <property type="evidence" value="ECO:0007669"/>
    <property type="project" value="TreeGrafter"/>
</dbReference>
<dbReference type="RefSeq" id="XP_068363720.1">
    <property type="nucleotide sequence ID" value="XM_068501188.1"/>
</dbReference>
<keyword evidence="2" id="KW-1185">Reference proteome</keyword>
<proteinExistence type="predicted"/>
<dbReference type="VEuPathDB" id="TrichDB:TRFO_20084"/>
<comment type="caution">
    <text evidence="1">The sequence shown here is derived from an EMBL/GenBank/DDBJ whole genome shotgun (WGS) entry which is preliminary data.</text>
</comment>
<name>A0A1J4KI23_9EUKA</name>
<gene>
    <name evidence="1" type="ORF">TRFO_20084</name>
</gene>
<protein>
    <submittedName>
        <fullName evidence="1">Uncharacterized protein</fullName>
    </submittedName>
</protein>
<dbReference type="Gene3D" id="2.130.10.10">
    <property type="entry name" value="YVTN repeat-like/Quinoprotein amine dehydrogenase"/>
    <property type="match status" value="2"/>
</dbReference>
<dbReference type="AlphaFoldDB" id="A0A1J4KI23"/>